<reference evidence="1 2" key="1">
    <citation type="journal article" date="2010" name="Science">
        <title>Pathogenicity determinants in smut fungi revealed by genome comparison.</title>
        <authorList>
            <person name="Schirawski J."/>
            <person name="Mannhaupt G."/>
            <person name="Muench K."/>
            <person name="Brefort T."/>
            <person name="Schipper K."/>
            <person name="Doehlemann G."/>
            <person name="Di Stasio M."/>
            <person name="Roessel N."/>
            <person name="Mendoza-Mendoza A."/>
            <person name="Pester D."/>
            <person name="Mueller O."/>
            <person name="Winterberg B."/>
            <person name="Meyer E."/>
            <person name="Ghareeb H."/>
            <person name="Wollenberg T."/>
            <person name="Muensterkoetter M."/>
            <person name="Wong P."/>
            <person name="Walter M."/>
            <person name="Stukenbrock E."/>
            <person name="Gueldener U."/>
            <person name="Kahmann R."/>
        </authorList>
    </citation>
    <scope>NUCLEOTIDE SEQUENCE [LARGE SCALE GENOMIC DNA]</scope>
    <source>
        <strain evidence="2">SRZ2</strain>
    </source>
</reference>
<evidence type="ECO:0000313" key="2">
    <source>
        <dbReference type="Proteomes" id="UP000008867"/>
    </source>
</evidence>
<dbReference type="HOGENOM" id="CLU_1628133_0_0_1"/>
<organism evidence="1 2">
    <name type="scientific">Sporisorium reilianum (strain SRZ2)</name>
    <name type="common">Maize head smut fungus</name>
    <dbReference type="NCBI Taxonomy" id="999809"/>
    <lineage>
        <taxon>Eukaryota</taxon>
        <taxon>Fungi</taxon>
        <taxon>Dikarya</taxon>
        <taxon>Basidiomycota</taxon>
        <taxon>Ustilaginomycotina</taxon>
        <taxon>Ustilaginomycetes</taxon>
        <taxon>Ustilaginales</taxon>
        <taxon>Ustilaginaceae</taxon>
        <taxon>Sporisorium</taxon>
    </lineage>
</organism>
<dbReference type="VEuPathDB" id="FungiDB:sr16903"/>
<gene>
    <name evidence="1" type="primary">Rga2</name>
    <name evidence="1" type="ORF">sr16903</name>
</gene>
<accession>E6ZV66</accession>
<name>E6ZV66_SPORE</name>
<sequence length="163" mass="19321">MSKIRSTIRPATLTREQFKRGMVGFKPNWIDLVDPVNPSTIQEHAPLGVNLVNEHLLRCPADTPRLSRRWFDRSIPRNLQDHRRLQNCLSPLTYHTFDNRFGRFDDLCWKVTSADTRRIWKFLSALRLPVQGLLYTDGLECLESFTRIVALPQCPRRWRRKFF</sequence>
<proteinExistence type="predicted"/>
<dbReference type="OrthoDB" id="2551140at2759"/>
<protein>
    <submittedName>
        <fullName evidence="1">Rga2 protein</fullName>
    </submittedName>
</protein>
<evidence type="ECO:0000313" key="1">
    <source>
        <dbReference type="EMBL" id="CBQ71123.1"/>
    </source>
</evidence>
<dbReference type="AlphaFoldDB" id="E6ZV66"/>
<keyword evidence="2" id="KW-1185">Reference proteome</keyword>
<dbReference type="Proteomes" id="UP000008867">
    <property type="component" value="Chromosome 20"/>
</dbReference>
<dbReference type="EMBL" id="FQ311442">
    <property type="protein sequence ID" value="CBQ71123.1"/>
    <property type="molecule type" value="Genomic_DNA"/>
</dbReference>